<accession>A0A975BUM8</accession>
<reference evidence="1" key="1">
    <citation type="journal article" date="2021" name="Microb. Physiol.">
        <title>Proteogenomic Insights into the Physiology of Marine, Sulfate-Reducing, Filamentous Desulfonema limicola and Desulfonema magnum.</title>
        <authorList>
            <person name="Schnaars V."/>
            <person name="Wohlbrand L."/>
            <person name="Scheve S."/>
            <person name="Hinrichs C."/>
            <person name="Reinhardt R."/>
            <person name="Rabus R."/>
        </authorList>
    </citation>
    <scope>NUCLEOTIDE SEQUENCE</scope>
    <source>
        <strain evidence="1">4be13</strain>
    </source>
</reference>
<name>A0A975BUM8_9BACT</name>
<proteinExistence type="predicted"/>
<dbReference type="Proteomes" id="UP000663722">
    <property type="component" value="Chromosome"/>
</dbReference>
<evidence type="ECO:0000313" key="2">
    <source>
        <dbReference type="Proteomes" id="UP000663722"/>
    </source>
</evidence>
<gene>
    <name evidence="1" type="ORF">dnm_075320</name>
</gene>
<dbReference type="KEGG" id="dmm:dnm_075320"/>
<dbReference type="AlphaFoldDB" id="A0A975BUM8"/>
<evidence type="ECO:0000313" key="1">
    <source>
        <dbReference type="EMBL" id="QTA91465.1"/>
    </source>
</evidence>
<keyword evidence="2" id="KW-1185">Reference proteome</keyword>
<protein>
    <submittedName>
        <fullName evidence="1">Uncharacterized protein</fullName>
    </submittedName>
</protein>
<organism evidence="1 2">
    <name type="scientific">Desulfonema magnum</name>
    <dbReference type="NCBI Taxonomy" id="45655"/>
    <lineage>
        <taxon>Bacteria</taxon>
        <taxon>Pseudomonadati</taxon>
        <taxon>Thermodesulfobacteriota</taxon>
        <taxon>Desulfobacteria</taxon>
        <taxon>Desulfobacterales</taxon>
        <taxon>Desulfococcaceae</taxon>
        <taxon>Desulfonema</taxon>
    </lineage>
</organism>
<sequence length="42" mass="4983">MAVPPFYHFLLSEYVESPVVSTKNILGLREKRAYFYFPKQIC</sequence>
<dbReference type="EMBL" id="CP061800">
    <property type="protein sequence ID" value="QTA91465.1"/>
    <property type="molecule type" value="Genomic_DNA"/>
</dbReference>